<dbReference type="Pfam" id="PF01248">
    <property type="entry name" value="Ribosomal_L7Ae"/>
    <property type="match status" value="1"/>
</dbReference>
<dbReference type="OrthoDB" id="20109at2759"/>
<keyword evidence="3" id="KW-0687">Ribonucleoprotein</keyword>
<evidence type="ECO:0000256" key="1">
    <source>
        <dbReference type="SAM" id="MobiDB-lite"/>
    </source>
</evidence>
<keyword evidence="4" id="KW-1185">Reference proteome</keyword>
<reference evidence="3 4" key="1">
    <citation type="submission" date="2020-12" db="EMBL/GenBank/DDBJ databases">
        <title>Concerted genomic and epigenomic changes stabilize Arabidopsis allopolyploids.</title>
        <authorList>
            <person name="Chen Z."/>
        </authorList>
    </citation>
    <scope>NUCLEOTIDE SEQUENCE [LARGE SCALE GENOMIC DNA]</scope>
    <source>
        <strain evidence="3">As9502</strain>
        <tissue evidence="3">Leaf</tissue>
    </source>
</reference>
<dbReference type="InterPro" id="IPR004038">
    <property type="entry name" value="Ribosomal_eL8/eL30/eS12/Gad45"/>
</dbReference>
<feature type="domain" description="Ribosomal protein eL8/eL30/eS12/Gadd45" evidence="2">
    <location>
        <begin position="95"/>
        <end position="152"/>
    </location>
</feature>
<organism evidence="3 4">
    <name type="scientific">Arabidopsis suecica</name>
    <name type="common">Swedish thale-cress</name>
    <name type="synonym">Cardaminopsis suecica</name>
    <dbReference type="NCBI Taxonomy" id="45249"/>
    <lineage>
        <taxon>Eukaryota</taxon>
        <taxon>Viridiplantae</taxon>
        <taxon>Streptophyta</taxon>
        <taxon>Embryophyta</taxon>
        <taxon>Tracheophyta</taxon>
        <taxon>Spermatophyta</taxon>
        <taxon>Magnoliopsida</taxon>
        <taxon>eudicotyledons</taxon>
        <taxon>Gunneridae</taxon>
        <taxon>Pentapetalae</taxon>
        <taxon>rosids</taxon>
        <taxon>malvids</taxon>
        <taxon>Brassicales</taxon>
        <taxon>Brassicaceae</taxon>
        <taxon>Camelineae</taxon>
        <taxon>Arabidopsis</taxon>
    </lineage>
</organism>
<dbReference type="AlphaFoldDB" id="A0A8T1ZHB6"/>
<protein>
    <submittedName>
        <fullName evidence="3">Ribosomal protein L7Ae/L30e/S12e/Gadd45</fullName>
    </submittedName>
</protein>
<dbReference type="GO" id="GO:0005840">
    <property type="term" value="C:ribosome"/>
    <property type="evidence" value="ECO:0007669"/>
    <property type="project" value="UniProtKB-KW"/>
</dbReference>
<evidence type="ECO:0000259" key="2">
    <source>
        <dbReference type="Pfam" id="PF01248"/>
    </source>
</evidence>
<evidence type="ECO:0000313" key="4">
    <source>
        <dbReference type="Proteomes" id="UP000694251"/>
    </source>
</evidence>
<keyword evidence="3" id="KW-0689">Ribosomal protein</keyword>
<gene>
    <name evidence="3" type="ORF">ISN44_As11g038910</name>
</gene>
<dbReference type="EMBL" id="JAEFBJ010000011">
    <property type="protein sequence ID" value="KAG7557961.1"/>
    <property type="molecule type" value="Genomic_DNA"/>
</dbReference>
<proteinExistence type="predicted"/>
<comment type="caution">
    <text evidence="3">The sequence shown here is derived from an EMBL/GenBank/DDBJ whole genome shotgun (WGS) entry which is preliminary data.</text>
</comment>
<feature type="region of interest" description="Disordered" evidence="1">
    <location>
        <begin position="1"/>
        <end position="21"/>
    </location>
</feature>
<dbReference type="PANTHER" id="PTHR47903">
    <property type="entry name" value="OS07G0636400 PROTEIN"/>
    <property type="match status" value="1"/>
</dbReference>
<accession>A0A8T1ZHB6</accession>
<sequence length="170" mass="19114">MRGVTPINPQKKIEADSNPVKESDYYEGERLTHLLDLIQRGIETSKLSNVNSLPEKIWLKKQIAIGINEVTRVLERTNSNTTDQQQNPRPPLVQLQVVIVVADCKPRTLTKHIPNLAASRNVPVLYIRDNKRASLRLGELVKLKTALAIGVKARGNDLNLLLQQILTRDS</sequence>
<evidence type="ECO:0000313" key="3">
    <source>
        <dbReference type="EMBL" id="KAG7557961.1"/>
    </source>
</evidence>
<name>A0A8T1ZHB6_ARASU</name>
<feature type="compositionally biased region" description="Basic and acidic residues" evidence="1">
    <location>
        <begin position="11"/>
        <end position="21"/>
    </location>
</feature>
<dbReference type="Proteomes" id="UP000694251">
    <property type="component" value="Chromosome 11"/>
</dbReference>
<dbReference type="PANTHER" id="PTHR47903:SF2">
    <property type="entry name" value="OS07G0636400 PROTEIN"/>
    <property type="match status" value="1"/>
</dbReference>